<dbReference type="KEGG" id="xyk:GT347_13350"/>
<evidence type="ECO:0000256" key="1">
    <source>
        <dbReference type="SAM" id="MobiDB-lite"/>
    </source>
</evidence>
<keyword evidence="3" id="KW-1185">Reference proteome</keyword>
<dbReference type="EMBL" id="CP047650">
    <property type="protein sequence ID" value="QHI98889.1"/>
    <property type="molecule type" value="Genomic_DNA"/>
</dbReference>
<sequence length="166" mass="17875">MTDGLKPRSTDVFPRPPSRRPGWFDSTPAAGPPRPPQDPPPTASGTTTAPAHRALLEQPHGSHRRSDFRAAASQAAQSLPQAAIRPTPRRLLAAADDLDRLRRAVWAPVTGSTPFQRGEQALQAHPRVRLAVRVAARGPVSLLIGHWRRKNAEPAARGPSMPDDAA</sequence>
<feature type="region of interest" description="Disordered" evidence="1">
    <location>
        <begin position="1"/>
        <end position="89"/>
    </location>
</feature>
<dbReference type="RefSeq" id="WP_160552496.1">
    <property type="nucleotide sequence ID" value="NZ_CP047650.1"/>
</dbReference>
<dbReference type="Proteomes" id="UP000464787">
    <property type="component" value="Chromosome"/>
</dbReference>
<reference evidence="2 3" key="1">
    <citation type="submission" date="2020-01" db="EMBL/GenBank/DDBJ databases">
        <title>Genome sequencing of strain KACC 21265.</title>
        <authorList>
            <person name="Heo J."/>
            <person name="Kim S.-J."/>
            <person name="Kim J.-S."/>
            <person name="Hong S.-B."/>
            <person name="Kwon S.-W."/>
        </authorList>
    </citation>
    <scope>NUCLEOTIDE SEQUENCE [LARGE SCALE GENOMIC DNA]</scope>
    <source>
        <strain evidence="2 3">KACC 21265</strain>
    </source>
</reference>
<proteinExistence type="predicted"/>
<accession>A0A857J735</accession>
<feature type="compositionally biased region" description="Low complexity" evidence="1">
    <location>
        <begin position="69"/>
        <end position="89"/>
    </location>
</feature>
<evidence type="ECO:0000313" key="2">
    <source>
        <dbReference type="EMBL" id="QHI98889.1"/>
    </source>
</evidence>
<evidence type="ECO:0000313" key="3">
    <source>
        <dbReference type="Proteomes" id="UP000464787"/>
    </source>
</evidence>
<organism evidence="2 3">
    <name type="scientific">Xylophilus rhododendri</name>
    <dbReference type="NCBI Taxonomy" id="2697032"/>
    <lineage>
        <taxon>Bacteria</taxon>
        <taxon>Pseudomonadati</taxon>
        <taxon>Pseudomonadota</taxon>
        <taxon>Betaproteobacteria</taxon>
        <taxon>Burkholderiales</taxon>
        <taxon>Xylophilus</taxon>
    </lineage>
</organism>
<gene>
    <name evidence="2" type="ORF">GT347_13350</name>
</gene>
<dbReference type="AlphaFoldDB" id="A0A857J735"/>
<feature type="compositionally biased region" description="Pro residues" evidence="1">
    <location>
        <begin position="30"/>
        <end position="42"/>
    </location>
</feature>
<protein>
    <submittedName>
        <fullName evidence="2">Uncharacterized protein</fullName>
    </submittedName>
</protein>
<name>A0A857J735_9BURK</name>